<feature type="compositionally biased region" description="Acidic residues" evidence="1">
    <location>
        <begin position="19"/>
        <end position="30"/>
    </location>
</feature>
<feature type="transmembrane region" description="Helical" evidence="2">
    <location>
        <begin position="54"/>
        <end position="74"/>
    </location>
</feature>
<sequence length="191" mass="21215">MSTRSAATRLRKTFKYPSEDDSSEPEELDEEHQEKLISELQTSDAAKNDLYRKVFLALPLLALLFSLTTFVSASSARARLLSLLSATSLGCSAYILHYMPIEKPARRGKIPQYQIEASKGPVEKYLPWMNGALVAVMGLAAVVSYTKGNVEDAGREILPAVIFGLMMFVREQLAPLDLEELQKARYELKGA</sequence>
<proteinExistence type="predicted"/>
<evidence type="ECO:0000256" key="1">
    <source>
        <dbReference type="SAM" id="MobiDB-lite"/>
    </source>
</evidence>
<dbReference type="Proteomes" id="UP000660729">
    <property type="component" value="Unassembled WGS sequence"/>
</dbReference>
<evidence type="ECO:0000313" key="4">
    <source>
        <dbReference type="Proteomes" id="UP000660729"/>
    </source>
</evidence>
<evidence type="ECO:0000313" key="3">
    <source>
        <dbReference type="EMBL" id="KAF7195740.1"/>
    </source>
</evidence>
<protein>
    <submittedName>
        <fullName evidence="3">Uncharacterized protein</fullName>
    </submittedName>
</protein>
<organism evidence="3 4">
    <name type="scientific">Pseudocercospora fuligena</name>
    <dbReference type="NCBI Taxonomy" id="685502"/>
    <lineage>
        <taxon>Eukaryota</taxon>
        <taxon>Fungi</taxon>
        <taxon>Dikarya</taxon>
        <taxon>Ascomycota</taxon>
        <taxon>Pezizomycotina</taxon>
        <taxon>Dothideomycetes</taxon>
        <taxon>Dothideomycetidae</taxon>
        <taxon>Mycosphaerellales</taxon>
        <taxon>Mycosphaerellaceae</taxon>
        <taxon>Pseudocercospora</taxon>
    </lineage>
</organism>
<keyword evidence="4" id="KW-1185">Reference proteome</keyword>
<comment type="caution">
    <text evidence="3">The sequence shown here is derived from an EMBL/GenBank/DDBJ whole genome shotgun (WGS) entry which is preliminary data.</text>
</comment>
<accession>A0A8H6VR04</accession>
<feature type="region of interest" description="Disordered" evidence="1">
    <location>
        <begin position="1"/>
        <end position="30"/>
    </location>
</feature>
<dbReference type="EMBL" id="JABCIY010000037">
    <property type="protein sequence ID" value="KAF7195740.1"/>
    <property type="molecule type" value="Genomic_DNA"/>
</dbReference>
<keyword evidence="2" id="KW-0472">Membrane</keyword>
<keyword evidence="2" id="KW-0812">Transmembrane</keyword>
<reference evidence="3" key="1">
    <citation type="submission" date="2020-04" db="EMBL/GenBank/DDBJ databases">
        <title>Draft genome resource of the tomato pathogen Pseudocercospora fuligena.</title>
        <authorList>
            <person name="Zaccaron A."/>
        </authorList>
    </citation>
    <scope>NUCLEOTIDE SEQUENCE</scope>
    <source>
        <strain evidence="3">PF001</strain>
    </source>
</reference>
<gene>
    <name evidence="3" type="ORF">HII31_02875</name>
</gene>
<name>A0A8H6VR04_9PEZI</name>
<evidence type="ECO:0000256" key="2">
    <source>
        <dbReference type="SAM" id="Phobius"/>
    </source>
</evidence>
<dbReference type="AlphaFoldDB" id="A0A8H6VR04"/>
<dbReference type="OrthoDB" id="3358048at2759"/>
<keyword evidence="2" id="KW-1133">Transmembrane helix</keyword>
<feature type="transmembrane region" description="Helical" evidence="2">
    <location>
        <begin position="125"/>
        <end position="145"/>
    </location>
</feature>